<keyword evidence="1" id="KW-0812">Transmembrane</keyword>
<proteinExistence type="predicted"/>
<keyword evidence="1" id="KW-1133">Transmembrane helix</keyword>
<organism evidence="2 3">
    <name type="scientific">Alkalihalobacillus alcalophilus ATCC 27647 = CGMCC 1.3604</name>
    <dbReference type="NCBI Taxonomy" id="1218173"/>
    <lineage>
        <taxon>Bacteria</taxon>
        <taxon>Bacillati</taxon>
        <taxon>Bacillota</taxon>
        <taxon>Bacilli</taxon>
        <taxon>Bacillales</taxon>
        <taxon>Bacillaceae</taxon>
        <taxon>Alkalihalobacillus</taxon>
    </lineage>
</organism>
<dbReference type="AlphaFoldDB" id="A0A094XD10"/>
<dbReference type="STRING" id="1218173.BALCAV_0214680"/>
<protein>
    <submittedName>
        <fullName evidence="2">Uncharacterized protein</fullName>
    </submittedName>
</protein>
<sequence>MDSLFRSISLRGNLTKSDNLLYAILAHSIFNIPGMLYQAEVLSSVIVIEAILAHFAVIAFMYIKKSRKIFGDLVLQIRKHLMLNYCVE</sequence>
<name>A0A094XD10_ALKAL</name>
<feature type="transmembrane region" description="Helical" evidence="1">
    <location>
        <begin position="45"/>
        <end position="63"/>
    </location>
</feature>
<keyword evidence="3" id="KW-1185">Reference proteome</keyword>
<comment type="caution">
    <text evidence="2">The sequence shown here is derived from an EMBL/GenBank/DDBJ whole genome shotgun (WGS) entry which is preliminary data.</text>
</comment>
<gene>
    <name evidence="2" type="ORF">BALCAV_0214680</name>
</gene>
<evidence type="ECO:0000313" key="2">
    <source>
        <dbReference type="EMBL" id="KGA96675.1"/>
    </source>
</evidence>
<keyword evidence="1" id="KW-0472">Membrane</keyword>
<feature type="transmembrane region" description="Helical" evidence="1">
    <location>
        <begin position="20"/>
        <end position="39"/>
    </location>
</feature>
<accession>A0A094XD10</accession>
<reference evidence="2 3" key="1">
    <citation type="journal article" date="2014" name="Genome Announc.">
        <title>Draft Genome Sequence of Bacillus alcalophilus AV1934, a Classic Alkaliphile Isolated from Human Feces in 1934.</title>
        <authorList>
            <person name="Attie O."/>
            <person name="Jayaprakash A."/>
            <person name="Shah H."/>
            <person name="Paulsen I.T."/>
            <person name="Morino M."/>
            <person name="Takahashi Y."/>
            <person name="Narumi I."/>
            <person name="Sachidanandam R."/>
            <person name="Satoh K."/>
            <person name="Ito M."/>
            <person name="Krulwich T.A."/>
        </authorList>
    </citation>
    <scope>NUCLEOTIDE SEQUENCE [LARGE SCALE GENOMIC DNA]</scope>
    <source>
        <strain evidence="2 3">AV1934</strain>
    </source>
</reference>
<dbReference type="Proteomes" id="UP000002754">
    <property type="component" value="Unassembled WGS sequence"/>
</dbReference>
<dbReference type="EMBL" id="ALPT02000050">
    <property type="protein sequence ID" value="KGA96675.1"/>
    <property type="molecule type" value="Genomic_DNA"/>
</dbReference>
<evidence type="ECO:0000256" key="1">
    <source>
        <dbReference type="SAM" id="Phobius"/>
    </source>
</evidence>
<evidence type="ECO:0000313" key="3">
    <source>
        <dbReference type="Proteomes" id="UP000002754"/>
    </source>
</evidence>